<sequence>MSLEVKMPTVNNHLPSLLELNENEEEKVPYTPTSLESLHQLHKKLLLLERKESGTEESLDGSVISDIEGGEVTIDKLKSALKSERKALSTLYAELEEERSASAIAANQTMAMINRLQEEKAAMQMEALQYQRMMEEQSKYDHEALQLLNELMMKREKEKLELEKELEVYRKKVHEKMMMSRRDGSMRSRTSSPSCSNAEDSDGLSIDLNHEAKEENRFYSHQDQE</sequence>
<dbReference type="InterPro" id="IPR007656">
    <property type="entry name" value="GTD-bd"/>
</dbReference>
<dbReference type="PANTHER" id="PTHR31448">
    <property type="entry name" value="MYOSIN-BINDING PROTEIN 2"/>
    <property type="match status" value="1"/>
</dbReference>
<feature type="domain" description="GTD-binding" evidence="7">
    <location>
        <begin position="72"/>
        <end position="170"/>
    </location>
</feature>
<reference evidence="8 9" key="1">
    <citation type="submission" date="2018-09" db="EMBL/GenBank/DDBJ databases">
        <title>A high-quality reference genome of wild soybean provides a powerful tool to mine soybean genomes.</title>
        <authorList>
            <person name="Xie M."/>
            <person name="Chung C.Y.L."/>
            <person name="Li M.-W."/>
            <person name="Wong F.-L."/>
            <person name="Chan T.-F."/>
            <person name="Lam H.-M."/>
        </authorList>
    </citation>
    <scope>NUCLEOTIDE SEQUENCE [LARGE SCALE GENOMIC DNA]</scope>
    <source>
        <strain evidence="9">cv. W05</strain>
        <tissue evidence="8">Hypocotyl of etiolated seedlings</tissue>
    </source>
</reference>
<proteinExistence type="predicted"/>
<name>A0A445HS70_GLYSO</name>
<feature type="compositionally biased region" description="Basic and acidic residues" evidence="6">
    <location>
        <begin position="208"/>
        <end position="225"/>
    </location>
</feature>
<evidence type="ECO:0000256" key="4">
    <source>
        <dbReference type="ARBA" id="ARBA00023136"/>
    </source>
</evidence>
<dbReference type="PANTHER" id="PTHR31448:SF3">
    <property type="entry name" value="MYOSIN-BINDING PROTEIN 2"/>
    <property type="match status" value="1"/>
</dbReference>
<dbReference type="AlphaFoldDB" id="A0A445HS70"/>
<comment type="caution">
    <text evidence="8">The sequence shown here is derived from an EMBL/GenBank/DDBJ whole genome shotgun (WGS) entry which is preliminary data.</text>
</comment>
<dbReference type="Pfam" id="PF04576">
    <property type="entry name" value="Zein-binding"/>
    <property type="match status" value="1"/>
</dbReference>
<feature type="compositionally biased region" description="Low complexity" evidence="6">
    <location>
        <begin position="187"/>
        <end position="196"/>
    </location>
</feature>
<evidence type="ECO:0000256" key="6">
    <source>
        <dbReference type="SAM" id="MobiDB-lite"/>
    </source>
</evidence>
<feature type="coiled-coil region" evidence="5">
    <location>
        <begin position="74"/>
        <end position="172"/>
    </location>
</feature>
<accession>A0A445HS70</accession>
<dbReference type="GO" id="GO:0016020">
    <property type="term" value="C:membrane"/>
    <property type="evidence" value="ECO:0007669"/>
    <property type="project" value="UniProtKB-SubCell"/>
</dbReference>
<evidence type="ECO:0000256" key="3">
    <source>
        <dbReference type="ARBA" id="ARBA00022989"/>
    </source>
</evidence>
<organism evidence="8 9">
    <name type="scientific">Glycine soja</name>
    <name type="common">Wild soybean</name>
    <dbReference type="NCBI Taxonomy" id="3848"/>
    <lineage>
        <taxon>Eukaryota</taxon>
        <taxon>Viridiplantae</taxon>
        <taxon>Streptophyta</taxon>
        <taxon>Embryophyta</taxon>
        <taxon>Tracheophyta</taxon>
        <taxon>Spermatophyta</taxon>
        <taxon>Magnoliopsida</taxon>
        <taxon>eudicotyledons</taxon>
        <taxon>Gunneridae</taxon>
        <taxon>Pentapetalae</taxon>
        <taxon>rosids</taxon>
        <taxon>fabids</taxon>
        <taxon>Fabales</taxon>
        <taxon>Fabaceae</taxon>
        <taxon>Papilionoideae</taxon>
        <taxon>50 kb inversion clade</taxon>
        <taxon>NPAAA clade</taxon>
        <taxon>indigoferoid/millettioid clade</taxon>
        <taxon>Phaseoleae</taxon>
        <taxon>Glycine</taxon>
        <taxon>Glycine subgen. Soja</taxon>
    </lineage>
</organism>
<evidence type="ECO:0000256" key="5">
    <source>
        <dbReference type="SAM" id="Coils"/>
    </source>
</evidence>
<keyword evidence="5" id="KW-0175">Coiled coil</keyword>
<keyword evidence="3" id="KW-1133">Transmembrane helix</keyword>
<dbReference type="EMBL" id="QZWG01000012">
    <property type="protein sequence ID" value="RZB76542.1"/>
    <property type="molecule type" value="Genomic_DNA"/>
</dbReference>
<feature type="region of interest" description="Disordered" evidence="6">
    <location>
        <begin position="177"/>
        <end position="225"/>
    </location>
</feature>
<gene>
    <name evidence="8" type="ORF">D0Y65_034828</name>
</gene>
<evidence type="ECO:0000256" key="2">
    <source>
        <dbReference type="ARBA" id="ARBA00022692"/>
    </source>
</evidence>
<dbReference type="Gramene" id="XM_028337576.1">
    <property type="protein sequence ID" value="XP_028193377.1"/>
    <property type="gene ID" value="LOC114379012"/>
</dbReference>
<comment type="subcellular location">
    <subcellularLocation>
        <location evidence="1">Membrane</location>
        <topology evidence="1">Single-pass membrane protein</topology>
    </subcellularLocation>
</comment>
<dbReference type="InterPro" id="IPR039306">
    <property type="entry name" value="MYOB"/>
</dbReference>
<keyword evidence="4" id="KW-0472">Membrane</keyword>
<evidence type="ECO:0000313" key="9">
    <source>
        <dbReference type="Proteomes" id="UP000289340"/>
    </source>
</evidence>
<feature type="compositionally biased region" description="Basic and acidic residues" evidence="6">
    <location>
        <begin position="177"/>
        <end position="186"/>
    </location>
</feature>
<keyword evidence="2" id="KW-0812">Transmembrane</keyword>
<dbReference type="Proteomes" id="UP000289340">
    <property type="component" value="Chromosome 12"/>
</dbReference>
<evidence type="ECO:0000259" key="7">
    <source>
        <dbReference type="PROSITE" id="PS51775"/>
    </source>
</evidence>
<dbReference type="PROSITE" id="PS51775">
    <property type="entry name" value="GTD_BINDING"/>
    <property type="match status" value="1"/>
</dbReference>
<evidence type="ECO:0000313" key="8">
    <source>
        <dbReference type="EMBL" id="RZB76542.1"/>
    </source>
</evidence>
<protein>
    <submittedName>
        <fullName evidence="8">Myosin-binding protein 3</fullName>
    </submittedName>
</protein>
<evidence type="ECO:0000256" key="1">
    <source>
        <dbReference type="ARBA" id="ARBA00004167"/>
    </source>
</evidence>
<keyword evidence="9" id="KW-1185">Reference proteome</keyword>
<dbReference type="GO" id="GO:0080115">
    <property type="term" value="F:myosin XI tail binding"/>
    <property type="evidence" value="ECO:0007669"/>
    <property type="project" value="UniProtKB-ARBA"/>
</dbReference>